<feature type="domain" description="ATPase F1/V1/A1 complex alpha/beta subunit nucleotide-binding" evidence="9">
    <location>
        <begin position="224"/>
        <end position="447"/>
    </location>
</feature>
<keyword evidence="5" id="KW-0067">ATP-binding</keyword>
<dbReference type="CDD" id="cd18111">
    <property type="entry name" value="ATP-synt_V_A-type_alpha_C"/>
    <property type="match status" value="1"/>
</dbReference>
<dbReference type="InterPro" id="IPR022878">
    <property type="entry name" value="V-ATPase_asu"/>
</dbReference>
<dbReference type="PANTHER" id="PTHR43607">
    <property type="entry name" value="V-TYPE PROTON ATPASE CATALYTIC SUBUNIT A"/>
    <property type="match status" value="1"/>
</dbReference>
<keyword evidence="3" id="KW-0813">Transport</keyword>
<dbReference type="SUPFAM" id="SSF52540">
    <property type="entry name" value="P-loop containing nucleoside triphosphate hydrolases"/>
    <property type="match status" value="1"/>
</dbReference>
<dbReference type="RefSeq" id="XP_001447142.1">
    <property type="nucleotide sequence ID" value="XM_001447105.1"/>
</dbReference>
<dbReference type="InParanoid" id="A0D9M8"/>
<gene>
    <name evidence="13" type="ORF">GSPATT00014675001</name>
</gene>
<sequence>MEDLQEQETSLGRVFKIDGSFVAIENIKDAELFELVKIGQDKLLGEIIKLEGDKAYVQCYEDTSSLSVGDPTILTKSPLSVELGPGIFTQIFDGIQRPLQEITEGLSSSYIPKNVNILGLDQDRVWEFKPSSTIKIDSIISGGDIYGSVFENNVFEEHNILASPSVQGRVTYIAPAGYYTLQDKVLEVELNEKKYQYGMSHVWPVRQPRPILEKLDINTPIITGIRVLDGFFPAFLGETCCISGPAECGYLEISLALTKQSNTQCMIYIGCAESGNEMASVLSEYPELKIELKDKEESVNQRTCLVANPSQKSLGKRYASLYAGTTFAEYFRDMGYNVGLIADQTSKWVETQTEISNRIGEILQEQEYPTFLASKLSPIYQRAGRVKCRGSPNREGSITLFGVVSTEDFKDPITIATLMNTKVFWGLDYQLKIKKHFPAVNWEISYSDQNSDPYFNEIDPDFLQLRNKLKNILKEQSILSEVTADVKPEQLSIDQTLTMEIAKIIREDFLFQNFYCDYDYNCPLLKTIGMMRCIVLFYECAKSSLSEDGSLKWDELQNQTWCEFTNLSRMKFLDPKSSKQQIDDYFIQFTDQINLAFQNLSNK</sequence>
<dbReference type="GeneID" id="5032927"/>
<evidence type="ECO:0000313" key="14">
    <source>
        <dbReference type="Proteomes" id="UP000000600"/>
    </source>
</evidence>
<evidence type="ECO:0000259" key="12">
    <source>
        <dbReference type="Pfam" id="PF22919"/>
    </source>
</evidence>
<dbReference type="HOGENOM" id="CLU_008162_3_1_1"/>
<dbReference type="Proteomes" id="UP000000600">
    <property type="component" value="Unassembled WGS sequence"/>
</dbReference>
<evidence type="ECO:0000259" key="11">
    <source>
        <dbReference type="Pfam" id="PF16886"/>
    </source>
</evidence>
<dbReference type="Gene3D" id="2.40.50.100">
    <property type="match status" value="1"/>
</dbReference>
<keyword evidence="14" id="KW-1185">Reference proteome</keyword>
<dbReference type="EC" id="7.1.2.2" evidence="2"/>
<evidence type="ECO:0000256" key="7">
    <source>
        <dbReference type="ARBA" id="ARBA00023065"/>
    </source>
</evidence>
<keyword evidence="7" id="KW-0406">Ion transport</keyword>
<proteinExistence type="inferred from homology"/>
<dbReference type="InterPro" id="IPR055190">
    <property type="entry name" value="ATP-synt_VA_C"/>
</dbReference>
<evidence type="ECO:0000313" key="13">
    <source>
        <dbReference type="EMBL" id="CAK79745.1"/>
    </source>
</evidence>
<feature type="domain" description="ATP synthase A/B type C-terminal" evidence="12">
    <location>
        <begin position="453"/>
        <end position="548"/>
    </location>
</feature>
<accession>A0D9M8</accession>
<evidence type="ECO:0000256" key="2">
    <source>
        <dbReference type="ARBA" id="ARBA00012473"/>
    </source>
</evidence>
<dbReference type="SUPFAM" id="SSF50615">
    <property type="entry name" value="N-terminal domain of alpha and beta subunits of F1 ATP synthase"/>
    <property type="match status" value="1"/>
</dbReference>
<comment type="similarity">
    <text evidence="1">Belongs to the ATPase alpha/beta chains family.</text>
</comment>
<dbReference type="Pfam" id="PF02874">
    <property type="entry name" value="ATP-synt_ab_N"/>
    <property type="match status" value="1"/>
</dbReference>
<dbReference type="InterPro" id="IPR036121">
    <property type="entry name" value="ATPase_F1/V1/A1_a/bsu_N_sf"/>
</dbReference>
<dbReference type="Gene3D" id="3.40.50.300">
    <property type="entry name" value="P-loop containing nucleotide triphosphate hydrolases"/>
    <property type="match status" value="1"/>
</dbReference>
<reference evidence="13 14" key="1">
    <citation type="journal article" date="2006" name="Nature">
        <title>Global trends of whole-genome duplications revealed by the ciliate Paramecium tetraurelia.</title>
        <authorList>
            <consortium name="Genoscope"/>
            <person name="Aury J.-M."/>
            <person name="Jaillon O."/>
            <person name="Duret L."/>
            <person name="Noel B."/>
            <person name="Jubin C."/>
            <person name="Porcel B.M."/>
            <person name="Segurens B."/>
            <person name="Daubin V."/>
            <person name="Anthouard V."/>
            <person name="Aiach N."/>
            <person name="Arnaiz O."/>
            <person name="Billaut A."/>
            <person name="Beisson J."/>
            <person name="Blanc I."/>
            <person name="Bouhouche K."/>
            <person name="Camara F."/>
            <person name="Duharcourt S."/>
            <person name="Guigo R."/>
            <person name="Gogendeau D."/>
            <person name="Katinka M."/>
            <person name="Keller A.-M."/>
            <person name="Kissmehl R."/>
            <person name="Klotz C."/>
            <person name="Koll F."/>
            <person name="Le Moue A."/>
            <person name="Lepere C."/>
            <person name="Malinsky S."/>
            <person name="Nowacki M."/>
            <person name="Nowak J.K."/>
            <person name="Plattner H."/>
            <person name="Poulain J."/>
            <person name="Ruiz F."/>
            <person name="Serrano V."/>
            <person name="Zagulski M."/>
            <person name="Dessen P."/>
            <person name="Betermier M."/>
            <person name="Weissenbach J."/>
            <person name="Scarpelli C."/>
            <person name="Schachter V."/>
            <person name="Sperling L."/>
            <person name="Meyer E."/>
            <person name="Cohen J."/>
            <person name="Wincker P."/>
        </authorList>
    </citation>
    <scope>NUCLEOTIDE SEQUENCE [LARGE SCALE GENOMIC DNA]</scope>
    <source>
        <strain evidence="13 14">Stock d4-2</strain>
    </source>
</reference>
<evidence type="ECO:0000256" key="8">
    <source>
        <dbReference type="ARBA" id="ARBA00048383"/>
    </source>
</evidence>
<dbReference type="GO" id="GO:1902600">
    <property type="term" value="P:proton transmembrane transport"/>
    <property type="evidence" value="ECO:0000318"/>
    <property type="project" value="GO_Central"/>
</dbReference>
<evidence type="ECO:0000259" key="10">
    <source>
        <dbReference type="Pfam" id="PF02874"/>
    </source>
</evidence>
<evidence type="ECO:0000256" key="6">
    <source>
        <dbReference type="ARBA" id="ARBA00022967"/>
    </source>
</evidence>
<dbReference type="Pfam" id="PF00006">
    <property type="entry name" value="ATP-synt_ab"/>
    <property type="match status" value="1"/>
</dbReference>
<dbReference type="NCBIfam" id="NF003220">
    <property type="entry name" value="PRK04192.1"/>
    <property type="match status" value="1"/>
</dbReference>
<dbReference type="FunFam" id="2.40.50.100:FF:000008">
    <property type="entry name" value="V-type proton ATPase catalytic subunit A"/>
    <property type="match status" value="1"/>
</dbReference>
<dbReference type="GO" id="GO:0046034">
    <property type="term" value="P:ATP metabolic process"/>
    <property type="evidence" value="ECO:0007669"/>
    <property type="project" value="InterPro"/>
</dbReference>
<feature type="domain" description="ATPsynthase alpha/beta subunit barrel-sandwich" evidence="11">
    <location>
        <begin position="119"/>
        <end position="206"/>
    </location>
</feature>
<evidence type="ECO:0000256" key="5">
    <source>
        <dbReference type="ARBA" id="ARBA00022840"/>
    </source>
</evidence>
<evidence type="ECO:0000256" key="4">
    <source>
        <dbReference type="ARBA" id="ARBA00022741"/>
    </source>
</evidence>
<dbReference type="Gene3D" id="2.40.30.20">
    <property type="match status" value="1"/>
</dbReference>
<dbReference type="InterPro" id="IPR004100">
    <property type="entry name" value="ATPase_F1/V1/A1_a/bsu_N"/>
</dbReference>
<dbReference type="Gene3D" id="1.10.1140.10">
    <property type="entry name" value="Bovine Mitochondrial F1-atpase, Atp Synthase Beta Chain, Chain D, domain 3"/>
    <property type="match status" value="1"/>
</dbReference>
<evidence type="ECO:0000256" key="1">
    <source>
        <dbReference type="ARBA" id="ARBA00008936"/>
    </source>
</evidence>
<dbReference type="Pfam" id="PF22919">
    <property type="entry name" value="ATP-synt_VA_C"/>
    <property type="match status" value="1"/>
</dbReference>
<keyword evidence="6" id="KW-1278">Translocase</keyword>
<protein>
    <recommendedName>
        <fullName evidence="2">H(+)-transporting two-sector ATPase</fullName>
        <ecNumber evidence="2">7.1.2.2</ecNumber>
    </recommendedName>
</protein>
<dbReference type="eggNOG" id="KOG1352">
    <property type="taxonomic scope" value="Eukaryota"/>
</dbReference>
<dbReference type="PANTHER" id="PTHR43607:SF1">
    <property type="entry name" value="H(+)-TRANSPORTING TWO-SECTOR ATPASE"/>
    <property type="match status" value="1"/>
</dbReference>
<dbReference type="KEGG" id="ptm:GSPATT00014675001"/>
<keyword evidence="4" id="KW-0547">Nucleotide-binding</keyword>
<dbReference type="InterPro" id="IPR023366">
    <property type="entry name" value="ATP_synth_asu-like_sf"/>
</dbReference>
<dbReference type="GO" id="GO:0046961">
    <property type="term" value="F:proton-transporting ATPase activity, rotational mechanism"/>
    <property type="evidence" value="ECO:0000318"/>
    <property type="project" value="GO_Central"/>
</dbReference>
<dbReference type="FunFam" id="1.10.1140.10:FF:000002">
    <property type="entry name" value="V-type proton ATPase catalytic subunit A"/>
    <property type="match status" value="1"/>
</dbReference>
<comment type="catalytic activity">
    <reaction evidence="8">
        <text>ATP + H2O + 4 H(+)(in) = ADP + phosphate + 5 H(+)(out)</text>
        <dbReference type="Rhea" id="RHEA:57720"/>
        <dbReference type="ChEBI" id="CHEBI:15377"/>
        <dbReference type="ChEBI" id="CHEBI:15378"/>
        <dbReference type="ChEBI" id="CHEBI:30616"/>
        <dbReference type="ChEBI" id="CHEBI:43474"/>
        <dbReference type="ChEBI" id="CHEBI:456216"/>
        <dbReference type="EC" id="7.1.2.2"/>
    </reaction>
</comment>
<organism evidence="13 14">
    <name type="scientific">Paramecium tetraurelia</name>
    <dbReference type="NCBI Taxonomy" id="5888"/>
    <lineage>
        <taxon>Eukaryota</taxon>
        <taxon>Sar</taxon>
        <taxon>Alveolata</taxon>
        <taxon>Ciliophora</taxon>
        <taxon>Intramacronucleata</taxon>
        <taxon>Oligohymenophorea</taxon>
        <taxon>Peniculida</taxon>
        <taxon>Parameciidae</taxon>
        <taxon>Paramecium</taxon>
    </lineage>
</organism>
<evidence type="ECO:0000259" key="9">
    <source>
        <dbReference type="Pfam" id="PF00006"/>
    </source>
</evidence>
<dbReference type="EMBL" id="CT868341">
    <property type="protein sequence ID" value="CAK79745.1"/>
    <property type="molecule type" value="Genomic_DNA"/>
</dbReference>
<dbReference type="STRING" id="5888.A0D9M8"/>
<dbReference type="SUPFAM" id="SSF47917">
    <property type="entry name" value="C-terminal domain of alpha and beta subunits of F1 ATP synthase"/>
    <property type="match status" value="1"/>
</dbReference>
<dbReference type="InterPro" id="IPR000194">
    <property type="entry name" value="ATPase_F1/V1/A1_a/bsu_nucl-bd"/>
</dbReference>
<dbReference type="InterPro" id="IPR031686">
    <property type="entry name" value="ATP-synth_a_Xtn"/>
</dbReference>
<name>A0D9M8_PARTE</name>
<evidence type="ECO:0000256" key="3">
    <source>
        <dbReference type="ARBA" id="ARBA00022448"/>
    </source>
</evidence>
<dbReference type="GO" id="GO:0005524">
    <property type="term" value="F:ATP binding"/>
    <property type="evidence" value="ECO:0007669"/>
    <property type="project" value="UniProtKB-KW"/>
</dbReference>
<feature type="domain" description="ATPase F1/V1/A1 complex alpha/beta subunit N-terminal" evidence="10">
    <location>
        <begin position="15"/>
        <end position="71"/>
    </location>
</feature>
<dbReference type="FunFam" id="2.40.30.20:FF:000009">
    <property type="entry name" value="V-type proton ATPase catalytic subunit A"/>
    <property type="match status" value="1"/>
</dbReference>
<dbReference type="Pfam" id="PF16886">
    <property type="entry name" value="ATP-synt_ab_Xtn"/>
    <property type="match status" value="1"/>
</dbReference>
<dbReference type="InterPro" id="IPR027417">
    <property type="entry name" value="P-loop_NTPase"/>
</dbReference>
<dbReference type="AlphaFoldDB" id="A0D9M8"/>
<dbReference type="InterPro" id="IPR024034">
    <property type="entry name" value="ATPase_F1/V1_b/a_C"/>
</dbReference>